<reference evidence="1" key="1">
    <citation type="submission" date="2021-03" db="EMBL/GenBank/DDBJ databases">
        <authorList>
            <consortium name="DOE Joint Genome Institute"/>
            <person name="Ahrendt S."/>
            <person name="Looney B.P."/>
            <person name="Miyauchi S."/>
            <person name="Morin E."/>
            <person name="Drula E."/>
            <person name="Courty P.E."/>
            <person name="Chicoki N."/>
            <person name="Fauchery L."/>
            <person name="Kohler A."/>
            <person name="Kuo A."/>
            <person name="Labutti K."/>
            <person name="Pangilinan J."/>
            <person name="Lipzen A."/>
            <person name="Riley R."/>
            <person name="Andreopoulos W."/>
            <person name="He G."/>
            <person name="Johnson J."/>
            <person name="Barry K.W."/>
            <person name="Grigoriev I.V."/>
            <person name="Nagy L."/>
            <person name="Hibbett D."/>
            <person name="Henrissat B."/>
            <person name="Matheny P.B."/>
            <person name="Labbe J."/>
            <person name="Martin F."/>
        </authorList>
    </citation>
    <scope>NUCLEOTIDE SEQUENCE</scope>
    <source>
        <strain evidence="1">HHB10654</strain>
    </source>
</reference>
<organism evidence="1 2">
    <name type="scientific">Artomyces pyxidatus</name>
    <dbReference type="NCBI Taxonomy" id="48021"/>
    <lineage>
        <taxon>Eukaryota</taxon>
        <taxon>Fungi</taxon>
        <taxon>Dikarya</taxon>
        <taxon>Basidiomycota</taxon>
        <taxon>Agaricomycotina</taxon>
        <taxon>Agaricomycetes</taxon>
        <taxon>Russulales</taxon>
        <taxon>Auriscalpiaceae</taxon>
        <taxon>Artomyces</taxon>
    </lineage>
</organism>
<protein>
    <submittedName>
        <fullName evidence="1">Uncharacterized protein</fullName>
    </submittedName>
</protein>
<proteinExistence type="predicted"/>
<reference evidence="1" key="2">
    <citation type="journal article" date="2022" name="New Phytol.">
        <title>Evolutionary transition to the ectomycorrhizal habit in the genomes of a hyperdiverse lineage of mushroom-forming fungi.</title>
        <authorList>
            <person name="Looney B."/>
            <person name="Miyauchi S."/>
            <person name="Morin E."/>
            <person name="Drula E."/>
            <person name="Courty P.E."/>
            <person name="Kohler A."/>
            <person name="Kuo A."/>
            <person name="LaButti K."/>
            <person name="Pangilinan J."/>
            <person name="Lipzen A."/>
            <person name="Riley R."/>
            <person name="Andreopoulos W."/>
            <person name="He G."/>
            <person name="Johnson J."/>
            <person name="Nolan M."/>
            <person name="Tritt A."/>
            <person name="Barry K.W."/>
            <person name="Grigoriev I.V."/>
            <person name="Nagy L.G."/>
            <person name="Hibbett D."/>
            <person name="Henrissat B."/>
            <person name="Matheny P.B."/>
            <person name="Labbe J."/>
            <person name="Martin F.M."/>
        </authorList>
    </citation>
    <scope>NUCLEOTIDE SEQUENCE</scope>
    <source>
        <strain evidence="1">HHB10654</strain>
    </source>
</reference>
<evidence type="ECO:0000313" key="1">
    <source>
        <dbReference type="EMBL" id="KAI0062814.1"/>
    </source>
</evidence>
<accession>A0ACB8T1V3</accession>
<dbReference type="EMBL" id="MU277206">
    <property type="protein sequence ID" value="KAI0062814.1"/>
    <property type="molecule type" value="Genomic_DNA"/>
</dbReference>
<name>A0ACB8T1V3_9AGAM</name>
<keyword evidence="2" id="KW-1185">Reference proteome</keyword>
<comment type="caution">
    <text evidence="1">The sequence shown here is derived from an EMBL/GenBank/DDBJ whole genome shotgun (WGS) entry which is preliminary data.</text>
</comment>
<dbReference type="Proteomes" id="UP000814140">
    <property type="component" value="Unassembled WGS sequence"/>
</dbReference>
<sequence>MTAREPKFAFDVVLPPRADKVQDVRDFLTGSQPLIVDEPDTLHWYGYKTLDQPDGTPGFFGIFDTFPSEAGRNAHSNGKVAAALFAHADTLLSGAPQLAPVDILGHSSAAAGTPKIGVRAIFTAKAEAAEQVKAYMTEGEALVREEPKTLFWFAFQKDATTFGVVALFETEEDRAAHASGAAATAFDAKAASLLDGSVEAALFDVIAVKTPA</sequence>
<gene>
    <name evidence="1" type="ORF">BV25DRAFT_1825368</name>
</gene>
<evidence type="ECO:0000313" key="2">
    <source>
        <dbReference type="Proteomes" id="UP000814140"/>
    </source>
</evidence>